<comment type="caution">
    <text evidence="2">The sequence shown here is derived from an EMBL/GenBank/DDBJ whole genome shotgun (WGS) entry which is preliminary data.</text>
</comment>
<keyword evidence="3" id="KW-1185">Reference proteome</keyword>
<evidence type="ECO:0000313" key="2">
    <source>
        <dbReference type="EMBL" id="RLW07795.1"/>
    </source>
</evidence>
<feature type="non-terminal residue" evidence="2">
    <location>
        <position position="540"/>
    </location>
</feature>
<evidence type="ECO:0008006" key="4">
    <source>
        <dbReference type="Google" id="ProtNLM"/>
    </source>
</evidence>
<feature type="compositionally biased region" description="Low complexity" evidence="1">
    <location>
        <begin position="262"/>
        <end position="271"/>
    </location>
</feature>
<protein>
    <recommendedName>
        <fullName evidence="4">Fibronectin type-III domain-containing protein</fullName>
    </recommendedName>
</protein>
<feature type="compositionally biased region" description="Low complexity" evidence="1">
    <location>
        <begin position="352"/>
        <end position="378"/>
    </location>
</feature>
<sequence>MHILIDSTDTFLEVLGHLEGIGFQQKVIRKEINTLQSKEIEAIKYAQTGTLMALEGRDTMASAGTSATTPGEGQNSTMSQEITKTEPTTSTSYLLPSTSLVSLVSVTNEGLEGSTDTMPTAIMSGEASLETFPTSGAVNPAFPTTGTGIATAPESGTASSKFFISAVMSRSSSSSSSSSPEGFSALTASPQQSSTTGAPLATTSHPSPALVSSSPPSTAGTVGNELEPTTNSPAPTTASTNPVLSTSGTSSTGSAAVPPSPQQSGTSSTTGAPLATTSHPSPSLGSSTAGDTDAVTAEEVTPSPAPSTASTSPVASASDTAAPSRSSSPGTGTPAPGHPSPALPQEQPTVLGTASSPPTGSPSPSTAPAGSSATTPPGEGQSSTTKDRTTAQPSPETSHSLLSTSLATPSTTDLNISTSAKPGTCLAVSINVQKVTAKEIQLNWTSSSKGRFYISAKSDGKEIQAITTNGTKAVFENLLPGQEYTISVAVSSCAENNSASVTVRTGGERVTSAVNNRADLGMITQKDDLFEINQRREKIY</sequence>
<name>A0A3L8STR4_CHLGU</name>
<feature type="compositionally biased region" description="Low complexity" evidence="1">
    <location>
        <begin position="204"/>
        <end position="217"/>
    </location>
</feature>
<feature type="compositionally biased region" description="Low complexity" evidence="1">
    <location>
        <begin position="306"/>
        <end position="335"/>
    </location>
</feature>
<reference evidence="2 3" key="1">
    <citation type="journal article" date="2018" name="Proc. R. Soc. B">
        <title>A non-coding region near Follistatin controls head colour polymorphism in the Gouldian finch.</title>
        <authorList>
            <person name="Toomey M.B."/>
            <person name="Marques C.I."/>
            <person name="Andrade P."/>
            <person name="Araujo P.M."/>
            <person name="Sabatino S."/>
            <person name="Gazda M.A."/>
            <person name="Afonso S."/>
            <person name="Lopes R.J."/>
            <person name="Corbo J.C."/>
            <person name="Carneiro M."/>
        </authorList>
    </citation>
    <scope>NUCLEOTIDE SEQUENCE [LARGE SCALE GENOMIC DNA]</scope>
    <source>
        <strain evidence="2">Red01</strain>
        <tissue evidence="2">Muscle</tissue>
    </source>
</reference>
<dbReference type="OrthoDB" id="10040649at2759"/>
<feature type="region of interest" description="Disordered" evidence="1">
    <location>
        <begin position="61"/>
        <end position="81"/>
    </location>
</feature>
<dbReference type="SUPFAM" id="SSF49265">
    <property type="entry name" value="Fibronectin type III"/>
    <property type="match status" value="1"/>
</dbReference>
<feature type="compositionally biased region" description="Low complexity" evidence="1">
    <location>
        <begin position="393"/>
        <end position="412"/>
    </location>
</feature>
<evidence type="ECO:0000313" key="3">
    <source>
        <dbReference type="Proteomes" id="UP000276834"/>
    </source>
</evidence>
<feature type="compositionally biased region" description="Polar residues" evidence="1">
    <location>
        <begin position="62"/>
        <end position="81"/>
    </location>
</feature>
<feature type="compositionally biased region" description="Polar residues" evidence="1">
    <location>
        <begin position="186"/>
        <end position="203"/>
    </location>
</feature>
<dbReference type="EMBL" id="QUSF01000007">
    <property type="protein sequence ID" value="RLW07795.1"/>
    <property type="molecule type" value="Genomic_DNA"/>
</dbReference>
<feature type="region of interest" description="Disordered" evidence="1">
    <location>
        <begin position="171"/>
        <end position="419"/>
    </location>
</feature>
<dbReference type="AlphaFoldDB" id="A0A3L8STR4"/>
<dbReference type="InterPro" id="IPR013783">
    <property type="entry name" value="Ig-like_fold"/>
</dbReference>
<evidence type="ECO:0000256" key="1">
    <source>
        <dbReference type="SAM" id="MobiDB-lite"/>
    </source>
</evidence>
<feature type="compositionally biased region" description="Low complexity" evidence="1">
    <location>
        <begin position="228"/>
        <end position="254"/>
    </location>
</feature>
<proteinExistence type="predicted"/>
<dbReference type="Proteomes" id="UP000276834">
    <property type="component" value="Unassembled WGS sequence"/>
</dbReference>
<gene>
    <name evidence="2" type="ORF">DV515_00003524</name>
</gene>
<accession>A0A3L8STR4</accession>
<dbReference type="InterPro" id="IPR036116">
    <property type="entry name" value="FN3_sf"/>
</dbReference>
<dbReference type="Gene3D" id="2.60.40.10">
    <property type="entry name" value="Immunoglobulins"/>
    <property type="match status" value="1"/>
</dbReference>
<feature type="compositionally biased region" description="Polar residues" evidence="1">
    <location>
        <begin position="275"/>
        <end position="290"/>
    </location>
</feature>
<organism evidence="2 3">
    <name type="scientific">Chloebia gouldiae</name>
    <name type="common">Gouldian finch</name>
    <name type="synonym">Erythrura gouldiae</name>
    <dbReference type="NCBI Taxonomy" id="44316"/>
    <lineage>
        <taxon>Eukaryota</taxon>
        <taxon>Metazoa</taxon>
        <taxon>Chordata</taxon>
        <taxon>Craniata</taxon>
        <taxon>Vertebrata</taxon>
        <taxon>Euteleostomi</taxon>
        <taxon>Archelosauria</taxon>
        <taxon>Archosauria</taxon>
        <taxon>Dinosauria</taxon>
        <taxon>Saurischia</taxon>
        <taxon>Theropoda</taxon>
        <taxon>Coelurosauria</taxon>
        <taxon>Aves</taxon>
        <taxon>Neognathae</taxon>
        <taxon>Neoaves</taxon>
        <taxon>Telluraves</taxon>
        <taxon>Australaves</taxon>
        <taxon>Passeriformes</taxon>
        <taxon>Passeroidea</taxon>
        <taxon>Passeridae</taxon>
        <taxon>Chloebia</taxon>
    </lineage>
</organism>